<gene>
    <name evidence="2" type="ORF">B0H15DRAFT_429265</name>
</gene>
<keyword evidence="1" id="KW-0472">Membrane</keyword>
<keyword evidence="1" id="KW-0812">Transmembrane</keyword>
<evidence type="ECO:0000313" key="3">
    <source>
        <dbReference type="Proteomes" id="UP001222325"/>
    </source>
</evidence>
<keyword evidence="1" id="KW-1133">Transmembrane helix</keyword>
<dbReference type="AlphaFoldDB" id="A0AAD6TZV3"/>
<dbReference type="EMBL" id="JARJCN010000042">
    <property type="protein sequence ID" value="KAJ7083154.1"/>
    <property type="molecule type" value="Genomic_DNA"/>
</dbReference>
<sequence length="184" mass="20582">MYPEAKMLRAWGRCMASGDPHDIWRSCVCAHLRAPQPGSPCSLPISPYKTGQSATGAVVFSGLQLLIIVLVASALSALATWYTVVRSYQAHIDDPDTQFLRMAKAARELQEFRAAEMHESRWSVHDEKLYQAARGSAKKVVDQYTANKSSGLWARHREYMEREAALKALNGAMGMRRLDKELRG</sequence>
<accession>A0AAD6TZV3</accession>
<keyword evidence="3" id="KW-1185">Reference proteome</keyword>
<reference evidence="2" key="1">
    <citation type="submission" date="2023-03" db="EMBL/GenBank/DDBJ databases">
        <title>Massive genome expansion in bonnet fungi (Mycena s.s.) driven by repeated elements and novel gene families across ecological guilds.</title>
        <authorList>
            <consortium name="Lawrence Berkeley National Laboratory"/>
            <person name="Harder C.B."/>
            <person name="Miyauchi S."/>
            <person name="Viragh M."/>
            <person name="Kuo A."/>
            <person name="Thoen E."/>
            <person name="Andreopoulos B."/>
            <person name="Lu D."/>
            <person name="Skrede I."/>
            <person name="Drula E."/>
            <person name="Henrissat B."/>
            <person name="Morin E."/>
            <person name="Kohler A."/>
            <person name="Barry K."/>
            <person name="LaButti K."/>
            <person name="Morin E."/>
            <person name="Salamov A."/>
            <person name="Lipzen A."/>
            <person name="Mereny Z."/>
            <person name="Hegedus B."/>
            <person name="Baldrian P."/>
            <person name="Stursova M."/>
            <person name="Weitz H."/>
            <person name="Taylor A."/>
            <person name="Grigoriev I.V."/>
            <person name="Nagy L.G."/>
            <person name="Martin F."/>
            <person name="Kauserud H."/>
        </authorList>
    </citation>
    <scope>NUCLEOTIDE SEQUENCE</scope>
    <source>
        <strain evidence="2">CBHHK173m</strain>
    </source>
</reference>
<evidence type="ECO:0000256" key="1">
    <source>
        <dbReference type="SAM" id="Phobius"/>
    </source>
</evidence>
<organism evidence="2 3">
    <name type="scientific">Mycena belliarum</name>
    <dbReference type="NCBI Taxonomy" id="1033014"/>
    <lineage>
        <taxon>Eukaryota</taxon>
        <taxon>Fungi</taxon>
        <taxon>Dikarya</taxon>
        <taxon>Basidiomycota</taxon>
        <taxon>Agaricomycotina</taxon>
        <taxon>Agaricomycetes</taxon>
        <taxon>Agaricomycetidae</taxon>
        <taxon>Agaricales</taxon>
        <taxon>Marasmiineae</taxon>
        <taxon>Mycenaceae</taxon>
        <taxon>Mycena</taxon>
    </lineage>
</organism>
<name>A0AAD6TZV3_9AGAR</name>
<comment type="caution">
    <text evidence="2">The sequence shown here is derived from an EMBL/GenBank/DDBJ whole genome shotgun (WGS) entry which is preliminary data.</text>
</comment>
<proteinExistence type="predicted"/>
<protein>
    <submittedName>
        <fullName evidence="2">Uncharacterized protein</fullName>
    </submittedName>
</protein>
<dbReference type="Proteomes" id="UP001222325">
    <property type="component" value="Unassembled WGS sequence"/>
</dbReference>
<evidence type="ECO:0000313" key="2">
    <source>
        <dbReference type="EMBL" id="KAJ7083154.1"/>
    </source>
</evidence>
<feature type="transmembrane region" description="Helical" evidence="1">
    <location>
        <begin position="57"/>
        <end position="82"/>
    </location>
</feature>